<dbReference type="AlphaFoldDB" id="A0A8D0B8W0"/>
<evidence type="ECO:0000256" key="2">
    <source>
        <dbReference type="ARBA" id="ARBA00007375"/>
    </source>
</evidence>
<evidence type="ECO:0000313" key="11">
    <source>
        <dbReference type="Proteomes" id="UP000694421"/>
    </source>
</evidence>
<feature type="transmembrane region" description="Helical" evidence="9">
    <location>
        <begin position="78"/>
        <end position="98"/>
    </location>
</feature>
<keyword evidence="11" id="KW-1185">Reference proteome</keyword>
<evidence type="ECO:0000256" key="8">
    <source>
        <dbReference type="ARBA" id="ARBA00049560"/>
    </source>
</evidence>
<feature type="transmembrane region" description="Helical" evidence="9">
    <location>
        <begin position="6"/>
        <end position="25"/>
    </location>
</feature>
<protein>
    <recommendedName>
        <fullName evidence="6">lysoplasmalogenase</fullName>
        <ecNumber evidence="6">3.3.2.2</ecNumber>
    </recommendedName>
</protein>
<dbReference type="Ensembl" id="ENSSMRT00000005773.1">
    <property type="protein sequence ID" value="ENSSMRP00000004895.1"/>
    <property type="gene ID" value="ENSSMRG00000004023.1"/>
</dbReference>
<proteinExistence type="inferred from homology"/>
<comment type="catalytic activity">
    <reaction evidence="8">
        <text>a 1-O-(1Z-alkenyl)-sn-glycero-3-phosphocholine + H2O = a 2,3-saturated aldehyde + sn-glycerol 3-phosphocholine</text>
        <dbReference type="Rhea" id="RHEA:22544"/>
        <dbReference type="ChEBI" id="CHEBI:15377"/>
        <dbReference type="ChEBI" id="CHEBI:16870"/>
        <dbReference type="ChEBI" id="CHEBI:73359"/>
        <dbReference type="ChEBI" id="CHEBI:77287"/>
        <dbReference type="EC" id="3.3.2.2"/>
    </reaction>
</comment>
<keyword evidence="3 9" id="KW-0812">Transmembrane</keyword>
<evidence type="ECO:0000256" key="9">
    <source>
        <dbReference type="SAM" id="Phobius"/>
    </source>
</evidence>
<evidence type="ECO:0000256" key="4">
    <source>
        <dbReference type="ARBA" id="ARBA00022989"/>
    </source>
</evidence>
<dbReference type="EC" id="3.3.2.2" evidence="6"/>
<feature type="transmembrane region" description="Helical" evidence="9">
    <location>
        <begin position="188"/>
        <end position="209"/>
    </location>
</feature>
<keyword evidence="5 9" id="KW-0472">Membrane</keyword>
<dbReference type="Proteomes" id="UP000694421">
    <property type="component" value="Unplaced"/>
</dbReference>
<dbReference type="GO" id="GO:0005737">
    <property type="term" value="C:cytoplasm"/>
    <property type="evidence" value="ECO:0007669"/>
    <property type="project" value="Ensembl"/>
</dbReference>
<sequence>TKKKNLGFKLLPFLVFCAFYFFLWLPESDVKSAVIKCLPVLSLAFFVAAHSHSVGFWTTQAKRIFQGLLFSAVGDICLVWPDLFLPGMAAFGMCFICYTSAFGWRPFRPLTLLAVLGSASAAYILLVLPCLSGMHIYATATYTVLISIMAWRALSRQERQLNAAVGSVFFMVSDLLVGFNHFCEPLPFVRLLTMATYFIAQLLIALSVASQRVYHKQS</sequence>
<reference evidence="10" key="1">
    <citation type="submission" date="2025-08" db="UniProtKB">
        <authorList>
            <consortium name="Ensembl"/>
        </authorList>
    </citation>
    <scope>IDENTIFICATION</scope>
</reference>
<feature type="transmembrane region" description="Helical" evidence="9">
    <location>
        <begin position="134"/>
        <end position="154"/>
    </location>
</feature>
<dbReference type="PANTHER" id="PTHR31885">
    <property type="entry name" value="GH04784P"/>
    <property type="match status" value="1"/>
</dbReference>
<dbReference type="InterPro" id="IPR012506">
    <property type="entry name" value="TMEM86B-like"/>
</dbReference>
<dbReference type="GeneTree" id="ENSGT00390000007101"/>
<evidence type="ECO:0000256" key="3">
    <source>
        <dbReference type="ARBA" id="ARBA00022692"/>
    </source>
</evidence>
<dbReference type="GO" id="GO:0042802">
    <property type="term" value="F:identical protein binding"/>
    <property type="evidence" value="ECO:0007669"/>
    <property type="project" value="Ensembl"/>
</dbReference>
<evidence type="ECO:0000256" key="7">
    <source>
        <dbReference type="ARBA" id="ARBA00049458"/>
    </source>
</evidence>
<dbReference type="GO" id="GO:0047408">
    <property type="term" value="F:alkenylglycerophosphocholine hydrolase activity"/>
    <property type="evidence" value="ECO:0007669"/>
    <property type="project" value="UniProtKB-EC"/>
</dbReference>
<evidence type="ECO:0000256" key="1">
    <source>
        <dbReference type="ARBA" id="ARBA00004141"/>
    </source>
</evidence>
<dbReference type="GO" id="GO:0047826">
    <property type="term" value="F:D-lysine 5,6-aminomutase activity"/>
    <property type="evidence" value="ECO:0007669"/>
    <property type="project" value="Ensembl"/>
</dbReference>
<organism evidence="10 11">
    <name type="scientific">Salvator merianae</name>
    <name type="common">Argentine black and white tegu</name>
    <name type="synonym">Tupinambis merianae</name>
    <dbReference type="NCBI Taxonomy" id="96440"/>
    <lineage>
        <taxon>Eukaryota</taxon>
        <taxon>Metazoa</taxon>
        <taxon>Chordata</taxon>
        <taxon>Craniata</taxon>
        <taxon>Vertebrata</taxon>
        <taxon>Euteleostomi</taxon>
        <taxon>Lepidosauria</taxon>
        <taxon>Squamata</taxon>
        <taxon>Bifurcata</taxon>
        <taxon>Unidentata</taxon>
        <taxon>Episquamata</taxon>
        <taxon>Laterata</taxon>
        <taxon>Teiioidea</taxon>
        <taxon>Teiidae</taxon>
        <taxon>Salvator</taxon>
    </lineage>
</organism>
<accession>A0A8D0B8W0</accession>
<comment type="catalytic activity">
    <reaction evidence="7">
        <text>a 1-O-(1Z-alkenyl)-sn-glycero-3-phosphoethanolamine + H2O = a 2,3-saturated aldehyde + sn-glycero-3-phosphoethanolamine</text>
        <dbReference type="Rhea" id="RHEA:16905"/>
        <dbReference type="ChEBI" id="CHEBI:15377"/>
        <dbReference type="ChEBI" id="CHEBI:73359"/>
        <dbReference type="ChEBI" id="CHEBI:77288"/>
        <dbReference type="ChEBI" id="CHEBI:143890"/>
        <dbReference type="EC" id="3.3.2.2"/>
    </reaction>
</comment>
<evidence type="ECO:0000313" key="10">
    <source>
        <dbReference type="Ensembl" id="ENSSMRP00000004895.1"/>
    </source>
</evidence>
<comment type="similarity">
    <text evidence="2">Belongs to the TMEM86 family.</text>
</comment>
<dbReference type="GO" id="GO:0046485">
    <property type="term" value="P:ether lipid metabolic process"/>
    <property type="evidence" value="ECO:0007669"/>
    <property type="project" value="Ensembl"/>
</dbReference>
<feature type="transmembrane region" description="Helical" evidence="9">
    <location>
        <begin position="161"/>
        <end position="182"/>
    </location>
</feature>
<keyword evidence="4 9" id="KW-1133">Transmembrane helix</keyword>
<name>A0A8D0B8W0_SALMN</name>
<feature type="transmembrane region" description="Helical" evidence="9">
    <location>
        <begin position="110"/>
        <end position="128"/>
    </location>
</feature>
<evidence type="ECO:0000256" key="5">
    <source>
        <dbReference type="ARBA" id="ARBA00023136"/>
    </source>
</evidence>
<dbReference type="GO" id="GO:0016020">
    <property type="term" value="C:membrane"/>
    <property type="evidence" value="ECO:0007669"/>
    <property type="project" value="UniProtKB-SubCell"/>
</dbReference>
<dbReference type="PANTHER" id="PTHR31885:SF12">
    <property type="entry name" value="LYSOPLASMALOGENASE"/>
    <property type="match status" value="1"/>
</dbReference>
<dbReference type="Pfam" id="PF07947">
    <property type="entry name" value="YhhN"/>
    <property type="match status" value="1"/>
</dbReference>
<reference evidence="10" key="2">
    <citation type="submission" date="2025-09" db="UniProtKB">
        <authorList>
            <consortium name="Ensembl"/>
        </authorList>
    </citation>
    <scope>IDENTIFICATION</scope>
</reference>
<dbReference type="OMA" id="ACLIWPA"/>
<evidence type="ECO:0000256" key="6">
    <source>
        <dbReference type="ARBA" id="ARBA00035673"/>
    </source>
</evidence>
<comment type="subcellular location">
    <subcellularLocation>
        <location evidence="1">Membrane</location>
        <topology evidence="1">Multi-pass membrane protein</topology>
    </subcellularLocation>
</comment>